<proteinExistence type="predicted"/>
<evidence type="ECO:0000313" key="3">
    <source>
        <dbReference type="Proteomes" id="UP000199705"/>
    </source>
</evidence>
<organism evidence="2 3">
    <name type="scientific">Mucilaginibacter gossypii</name>
    <dbReference type="NCBI Taxonomy" id="551996"/>
    <lineage>
        <taxon>Bacteria</taxon>
        <taxon>Pseudomonadati</taxon>
        <taxon>Bacteroidota</taxon>
        <taxon>Sphingobacteriia</taxon>
        <taxon>Sphingobacteriales</taxon>
        <taxon>Sphingobacteriaceae</taxon>
        <taxon>Mucilaginibacter</taxon>
    </lineage>
</organism>
<keyword evidence="1" id="KW-0472">Membrane</keyword>
<dbReference type="RefSeq" id="WP_091174765.1">
    <property type="nucleotide sequence ID" value="NZ_FNCG01000020.1"/>
</dbReference>
<keyword evidence="1" id="KW-1133">Transmembrane helix</keyword>
<evidence type="ECO:0000256" key="1">
    <source>
        <dbReference type="SAM" id="Phobius"/>
    </source>
</evidence>
<reference evidence="3" key="1">
    <citation type="submission" date="2016-10" db="EMBL/GenBank/DDBJ databases">
        <authorList>
            <person name="Varghese N."/>
            <person name="Submissions S."/>
        </authorList>
    </citation>
    <scope>NUCLEOTIDE SEQUENCE [LARGE SCALE GENOMIC DNA]</scope>
    <source>
        <strain evidence="3">Gh-67</strain>
    </source>
</reference>
<feature type="transmembrane region" description="Helical" evidence="1">
    <location>
        <begin position="32"/>
        <end position="55"/>
    </location>
</feature>
<feature type="transmembrane region" description="Helical" evidence="1">
    <location>
        <begin position="67"/>
        <end position="88"/>
    </location>
</feature>
<sequence length="135" mass="14952">MKAAETYKSIYVTFYRWNVKNFGHGGLPKANALFGASFLMIILLAILVSVAQLFLTAGWFQLSPVSGLMILLGATGAFVLNYFVLLNSRYFKKVNAAFARISKHNPNTWSIMLMVCVVVSCTMLLVVCQAGTFLR</sequence>
<keyword evidence="1" id="KW-0812">Transmembrane</keyword>
<evidence type="ECO:0000313" key="2">
    <source>
        <dbReference type="EMBL" id="SDI39307.1"/>
    </source>
</evidence>
<name>A0A1G8K7G9_9SPHI</name>
<accession>A0A1G8K7G9</accession>
<dbReference type="AlphaFoldDB" id="A0A1G8K7G9"/>
<dbReference type="Proteomes" id="UP000199705">
    <property type="component" value="Unassembled WGS sequence"/>
</dbReference>
<dbReference type="EMBL" id="FNCG01000020">
    <property type="protein sequence ID" value="SDI39307.1"/>
    <property type="molecule type" value="Genomic_DNA"/>
</dbReference>
<feature type="transmembrane region" description="Helical" evidence="1">
    <location>
        <begin position="109"/>
        <end position="134"/>
    </location>
</feature>
<dbReference type="STRING" id="551996.SAMN05192573_12018"/>
<keyword evidence="3" id="KW-1185">Reference proteome</keyword>
<protein>
    <submittedName>
        <fullName evidence="2">Uncharacterized protein</fullName>
    </submittedName>
</protein>
<gene>
    <name evidence="2" type="ORF">SAMN05192573_12018</name>
</gene>